<dbReference type="Gene3D" id="3.90.1300.10">
    <property type="entry name" value="Amidase signature (AS) domain"/>
    <property type="match status" value="1"/>
</dbReference>
<evidence type="ECO:0000259" key="1">
    <source>
        <dbReference type="Pfam" id="PF01425"/>
    </source>
</evidence>
<dbReference type="PANTHER" id="PTHR46310:SF7">
    <property type="entry name" value="AMIDASE 1"/>
    <property type="match status" value="1"/>
</dbReference>
<dbReference type="EMBL" id="JPKY01000104">
    <property type="protein sequence ID" value="KFH42109.1"/>
    <property type="molecule type" value="Genomic_DNA"/>
</dbReference>
<dbReference type="InterPro" id="IPR036928">
    <property type="entry name" value="AS_sf"/>
</dbReference>
<dbReference type="AlphaFoldDB" id="A0A086SYC7"/>
<dbReference type="InterPro" id="IPR023631">
    <property type="entry name" value="Amidase_dom"/>
</dbReference>
<reference evidence="3" key="1">
    <citation type="journal article" date="2014" name="Genome Announc.">
        <title>Genome sequence and annotation of Acremonium chrysogenum, producer of the beta-lactam antibiotic cephalosporin C.</title>
        <authorList>
            <person name="Terfehr D."/>
            <person name="Dahlmann T.A."/>
            <person name="Specht T."/>
            <person name="Zadra I."/>
            <person name="Kuernsteiner H."/>
            <person name="Kueck U."/>
        </authorList>
    </citation>
    <scope>NUCLEOTIDE SEQUENCE [LARGE SCALE GENOMIC DNA]</scope>
    <source>
        <strain evidence="3">ATCC 11550 / CBS 779.69 / DSM 880 / IAM 14645 / JCM 23072 / IMI 49137</strain>
    </source>
</reference>
<proteinExistence type="predicted"/>
<sequence>MVSLKTCVIAGIHYLIHPQKLGTITATINPDSILPVTLLTTEEIFGGHLEQLLDEYARVDDVFVPDFGGVLVEKVPGNETNSISTASQVDVGREIYHLEPTVGVFDQLFDLPSGPYILHGPNVYQAWRLYEDTYEAFTFGVIPEDVTQADQFRALNALSPDGIFKSIPVPSRLYFPNPSPENPLSGARVSISDGMNLRGVRTTLSSQAWMSLYPAARTTADCAQKLMDLGAVIVGKTKVSQFASGEQWVDVQAPWSPRADQYQDPSGSSAGAGVALVGYDWLEHAVGEDAIDGLRSPAARNGVYALRPSFSNDSLSGVRVSSSRFDTIDLASRSLEGLHDIATAILAATTSKLPENIIYLEDFVTDIPQQQLDFLDKFVQTLESLLGVKTQHRSISDVWDDNPPSDAGRQDLHGFMKEAPFRSFCYDYAGEYGEFRDEYRQRFDQEPFVEASPRFRWGIGANVTEDEYNSYMKRIQVFQSWFSDNIVPSDSSVVAVFPYGATGPAYRQNKPEEPEAIEGLTPALLAPILGLPQLVVPFGQIPYESEVSERTEYLPLSIAVLGARGNDIGLVELVNQALVKAEWTTEVDTGRLAFAEPKRIWSTDVNSIVEDNQARGAELRR</sequence>
<dbReference type="PANTHER" id="PTHR46310">
    <property type="entry name" value="AMIDASE 1"/>
    <property type="match status" value="1"/>
</dbReference>
<dbReference type="GO" id="GO:0016740">
    <property type="term" value="F:transferase activity"/>
    <property type="evidence" value="ECO:0007669"/>
    <property type="project" value="UniProtKB-KW"/>
</dbReference>
<evidence type="ECO:0000313" key="3">
    <source>
        <dbReference type="Proteomes" id="UP000029964"/>
    </source>
</evidence>
<dbReference type="SUPFAM" id="SSF75304">
    <property type="entry name" value="Amidase signature (AS) enzymes"/>
    <property type="match status" value="1"/>
</dbReference>
<dbReference type="HOGENOM" id="CLU_020129_2_0_1"/>
<dbReference type="Proteomes" id="UP000029964">
    <property type="component" value="Unassembled WGS sequence"/>
</dbReference>
<feature type="domain" description="Amidase" evidence="1">
    <location>
        <begin position="180"/>
        <end position="348"/>
    </location>
</feature>
<name>A0A086SYC7_HAPC1</name>
<keyword evidence="2" id="KW-0808">Transferase</keyword>
<protein>
    <submittedName>
        <fullName evidence="2">Glutamyl-tRNA(Gln) amidotransferase subunit A-like protein</fullName>
    </submittedName>
</protein>
<organism evidence="2 3">
    <name type="scientific">Hapsidospora chrysogenum (strain ATCC 11550 / CBS 779.69 / DSM 880 / IAM 14645 / JCM 23072 / IMI 49137)</name>
    <name type="common">Acremonium chrysogenum</name>
    <dbReference type="NCBI Taxonomy" id="857340"/>
    <lineage>
        <taxon>Eukaryota</taxon>
        <taxon>Fungi</taxon>
        <taxon>Dikarya</taxon>
        <taxon>Ascomycota</taxon>
        <taxon>Pezizomycotina</taxon>
        <taxon>Sordariomycetes</taxon>
        <taxon>Hypocreomycetidae</taxon>
        <taxon>Hypocreales</taxon>
        <taxon>Bionectriaceae</taxon>
        <taxon>Hapsidospora</taxon>
    </lineage>
</organism>
<evidence type="ECO:0000313" key="2">
    <source>
        <dbReference type="EMBL" id="KFH42109.1"/>
    </source>
</evidence>
<accession>A0A086SYC7</accession>
<comment type="caution">
    <text evidence="2">The sequence shown here is derived from an EMBL/GenBank/DDBJ whole genome shotgun (WGS) entry which is preliminary data.</text>
</comment>
<dbReference type="OrthoDB" id="5423360at2759"/>
<gene>
    <name evidence="2" type="ORF">ACRE_071700</name>
</gene>
<dbReference type="STRING" id="857340.A0A086SYC7"/>
<keyword evidence="3" id="KW-1185">Reference proteome</keyword>
<dbReference type="Pfam" id="PF01425">
    <property type="entry name" value="Amidase"/>
    <property type="match status" value="1"/>
</dbReference>